<dbReference type="OrthoDB" id="9156063at2"/>
<feature type="non-terminal residue" evidence="5">
    <location>
        <position position="46"/>
    </location>
</feature>
<dbReference type="GO" id="GO:0016020">
    <property type="term" value="C:membrane"/>
    <property type="evidence" value="ECO:0007669"/>
    <property type="project" value="UniProtKB-SubCell"/>
</dbReference>
<proteinExistence type="predicted"/>
<evidence type="ECO:0000313" key="6">
    <source>
        <dbReference type="Proteomes" id="UP000429785"/>
    </source>
</evidence>
<comment type="caution">
    <text evidence="5">The sequence shown here is derived from an EMBL/GenBank/DDBJ whole genome shotgun (WGS) entry which is preliminary data.</text>
</comment>
<dbReference type="EMBL" id="WELG01000229">
    <property type="protein sequence ID" value="KAB7519581.1"/>
    <property type="molecule type" value="Genomic_DNA"/>
</dbReference>
<dbReference type="Gene3D" id="1.20.1550.10">
    <property type="entry name" value="DsbB-like"/>
    <property type="match status" value="1"/>
</dbReference>
<gene>
    <name evidence="5" type="ORF">F8C76_18570</name>
</gene>
<dbReference type="InterPro" id="IPR003752">
    <property type="entry name" value="DiS_bond_form_DsbB/BdbC"/>
</dbReference>
<keyword evidence="4" id="KW-0472">Membrane</keyword>
<sequence length="46" mass="5381">MNKETRFYNLFSLAILGILIFPVGLANFYFGYVLKDSPCIFCWAQR</sequence>
<reference evidence="5 6" key="1">
    <citation type="submission" date="2019-10" db="EMBL/GenBank/DDBJ databases">
        <title>Muricauda olearia CL-SS4 JCM15563 genome.</title>
        <authorList>
            <person name="Liu L."/>
        </authorList>
    </citation>
    <scope>NUCLEOTIDE SEQUENCE [LARGE SCALE GENOMIC DNA]</scope>
    <source>
        <strain evidence="5 6">CL-SS4</strain>
    </source>
</reference>
<organism evidence="5 6">
    <name type="scientific">Flagellimonas olearia</name>
    <dbReference type="NCBI Taxonomy" id="552546"/>
    <lineage>
        <taxon>Bacteria</taxon>
        <taxon>Pseudomonadati</taxon>
        <taxon>Bacteroidota</taxon>
        <taxon>Flavobacteriia</taxon>
        <taxon>Flavobacteriales</taxon>
        <taxon>Flavobacteriaceae</taxon>
        <taxon>Flagellimonas</taxon>
    </lineage>
</organism>
<dbReference type="AlphaFoldDB" id="A0A6I1DX82"/>
<comment type="subcellular location">
    <subcellularLocation>
        <location evidence="1">Membrane</location>
        <topology evidence="1">Multi-pass membrane protein</topology>
    </subcellularLocation>
</comment>
<dbReference type="Proteomes" id="UP000429785">
    <property type="component" value="Unassembled WGS sequence"/>
</dbReference>
<accession>A0A6I1DX82</accession>
<evidence type="ECO:0000313" key="5">
    <source>
        <dbReference type="EMBL" id="KAB7519581.1"/>
    </source>
</evidence>
<keyword evidence="2" id="KW-0812">Transmembrane</keyword>
<dbReference type="SUPFAM" id="SSF158442">
    <property type="entry name" value="DsbB-like"/>
    <property type="match status" value="1"/>
</dbReference>
<dbReference type="GO" id="GO:0006457">
    <property type="term" value="P:protein folding"/>
    <property type="evidence" value="ECO:0007669"/>
    <property type="project" value="InterPro"/>
</dbReference>
<evidence type="ECO:0000256" key="2">
    <source>
        <dbReference type="ARBA" id="ARBA00022692"/>
    </source>
</evidence>
<evidence type="ECO:0000256" key="3">
    <source>
        <dbReference type="ARBA" id="ARBA00022989"/>
    </source>
</evidence>
<keyword evidence="3" id="KW-1133">Transmembrane helix</keyword>
<dbReference type="InterPro" id="IPR023380">
    <property type="entry name" value="DsbB-like_sf"/>
</dbReference>
<evidence type="ECO:0000256" key="1">
    <source>
        <dbReference type="ARBA" id="ARBA00004141"/>
    </source>
</evidence>
<name>A0A6I1DX82_9FLAO</name>
<dbReference type="Pfam" id="PF02600">
    <property type="entry name" value="DsbB"/>
    <property type="match status" value="1"/>
</dbReference>
<dbReference type="GO" id="GO:0015035">
    <property type="term" value="F:protein-disulfide reductase activity"/>
    <property type="evidence" value="ECO:0007669"/>
    <property type="project" value="InterPro"/>
</dbReference>
<protein>
    <submittedName>
        <fullName evidence="5">Disulfide bond formation protein B</fullName>
    </submittedName>
</protein>
<evidence type="ECO:0000256" key="4">
    <source>
        <dbReference type="ARBA" id="ARBA00023136"/>
    </source>
</evidence>